<dbReference type="OrthoDB" id="676979at2759"/>
<gene>
    <name evidence="3" type="ORF">BATDEDRAFT_36126</name>
</gene>
<dbReference type="Proteomes" id="UP000007241">
    <property type="component" value="Unassembled WGS sequence"/>
</dbReference>
<feature type="region of interest" description="Disordered" evidence="1">
    <location>
        <begin position="329"/>
        <end position="348"/>
    </location>
</feature>
<dbReference type="InterPro" id="IPR050994">
    <property type="entry name" value="At_inactive_RLKs"/>
</dbReference>
<keyword evidence="2" id="KW-0812">Transmembrane</keyword>
<evidence type="ECO:0000256" key="1">
    <source>
        <dbReference type="SAM" id="MobiDB-lite"/>
    </source>
</evidence>
<dbReference type="PANTHER" id="PTHR48010:SF58">
    <property type="entry name" value="RECEPTOR PROTEIN KINASE-LIKE PROTEIN ZAR1"/>
    <property type="match status" value="1"/>
</dbReference>
<dbReference type="AlphaFoldDB" id="F4PCX2"/>
<dbReference type="GeneID" id="18240983"/>
<reference evidence="3 4" key="1">
    <citation type="submission" date="2009-12" db="EMBL/GenBank/DDBJ databases">
        <title>The draft genome of Batrachochytrium dendrobatidis.</title>
        <authorList>
            <consortium name="US DOE Joint Genome Institute (JGI-PGF)"/>
            <person name="Kuo A."/>
            <person name="Salamov A."/>
            <person name="Schmutz J."/>
            <person name="Lucas S."/>
            <person name="Pitluck S."/>
            <person name="Rosenblum E."/>
            <person name="Stajich J."/>
            <person name="Eisen M."/>
            <person name="Grigoriev I.V."/>
        </authorList>
    </citation>
    <scope>NUCLEOTIDE SEQUENCE [LARGE SCALE GENOMIC DNA]</scope>
    <source>
        <strain evidence="4">JAM81 / FGSC 10211</strain>
    </source>
</reference>
<feature type="transmembrane region" description="Helical" evidence="2">
    <location>
        <begin position="272"/>
        <end position="293"/>
    </location>
</feature>
<sequence length="592" mass="64447">MSQSDGPANAGTTNTIQPKSKAVATQASSCLQLIQMLSTLLPPTIIQELGPKCCKWSSGSLGAPTILQRLLSNSPLPPGIWVSCDGPNLTEIYIDGHSNYTLQGTLSEAGFPGNLTHLRLIALHNHKQLTGSVPDLSSLDQLQYIDLHGNSHVGLLPSGLSNGATLRHIDFSNTMISGDIPWDIPVTFPTLSYLNLSNTYVFDLVPDLSRMPGLTTCDLESLYMCAPNTLAKDAICTKGVRICQDSDLKGIANGANSPSKESKGGGTPFSNIAIAGLLVACISILSVFIFITIRVTYYRKERRSAQQNRGGEKSSPFGQLSRRGLAGTDDLVHTGQSENLHNTMRSKAGSSLDYTDALNRMRLLPHNSSRSTLSGMPDDQTSSTHTPQFVVLHRTDTTATLSSFNSVPCIDEQPSNFTDEDRICMRLHRLGNRVLNDPLSLSQINRRSLEMTGTLYNSSSRSFYEDQRSLALNSYILNKTGDGTQATANSSALRLLSQPLTDLASDPKTLRSYLKALLSTAQQRNLDILLRDMCLDRIETCLGDDSVMLVRRDESKEGTGYDDVSSFGSGFHGKIISWQPKLLLEDGRLNDT</sequence>
<dbReference type="RefSeq" id="XP_006682442.1">
    <property type="nucleotide sequence ID" value="XM_006682379.1"/>
</dbReference>
<dbReference type="InterPro" id="IPR032675">
    <property type="entry name" value="LRR_dom_sf"/>
</dbReference>
<name>F4PCX2_BATDJ</name>
<keyword evidence="2" id="KW-0472">Membrane</keyword>
<dbReference type="EMBL" id="GL882894">
    <property type="protein sequence ID" value="EGF76932.1"/>
    <property type="molecule type" value="Genomic_DNA"/>
</dbReference>
<keyword evidence="2" id="KW-1133">Transmembrane helix</keyword>
<dbReference type="PANTHER" id="PTHR48010">
    <property type="entry name" value="OS05G0588300 PROTEIN"/>
    <property type="match status" value="1"/>
</dbReference>
<evidence type="ECO:0000313" key="3">
    <source>
        <dbReference type="EMBL" id="EGF76932.1"/>
    </source>
</evidence>
<proteinExistence type="predicted"/>
<dbReference type="InParanoid" id="F4PCX2"/>
<evidence type="ECO:0000313" key="4">
    <source>
        <dbReference type="Proteomes" id="UP000007241"/>
    </source>
</evidence>
<protein>
    <recommendedName>
        <fullName evidence="5">L domain-like protein</fullName>
    </recommendedName>
</protein>
<feature type="compositionally biased region" description="Polar residues" evidence="1">
    <location>
        <begin position="334"/>
        <end position="348"/>
    </location>
</feature>
<dbReference type="SUPFAM" id="SSF52058">
    <property type="entry name" value="L domain-like"/>
    <property type="match status" value="1"/>
</dbReference>
<dbReference type="STRING" id="684364.F4PCX2"/>
<dbReference type="HOGENOM" id="CLU_460769_0_0_1"/>
<accession>F4PCX2</accession>
<dbReference type="Gene3D" id="3.80.10.10">
    <property type="entry name" value="Ribonuclease Inhibitor"/>
    <property type="match status" value="1"/>
</dbReference>
<evidence type="ECO:0000256" key="2">
    <source>
        <dbReference type="SAM" id="Phobius"/>
    </source>
</evidence>
<evidence type="ECO:0008006" key="5">
    <source>
        <dbReference type="Google" id="ProtNLM"/>
    </source>
</evidence>
<keyword evidence="4" id="KW-1185">Reference proteome</keyword>
<organism evidence="3 4">
    <name type="scientific">Batrachochytrium dendrobatidis (strain JAM81 / FGSC 10211)</name>
    <name type="common">Frog chytrid fungus</name>
    <dbReference type="NCBI Taxonomy" id="684364"/>
    <lineage>
        <taxon>Eukaryota</taxon>
        <taxon>Fungi</taxon>
        <taxon>Fungi incertae sedis</taxon>
        <taxon>Chytridiomycota</taxon>
        <taxon>Chytridiomycota incertae sedis</taxon>
        <taxon>Chytridiomycetes</taxon>
        <taxon>Rhizophydiales</taxon>
        <taxon>Rhizophydiales incertae sedis</taxon>
        <taxon>Batrachochytrium</taxon>
    </lineage>
</organism>